<dbReference type="InterPro" id="IPR003764">
    <property type="entry name" value="GlcNAc_6-P_deAcase"/>
</dbReference>
<dbReference type="Gene3D" id="2.30.40.10">
    <property type="entry name" value="Urease, subunit C, domain 1"/>
    <property type="match status" value="1"/>
</dbReference>
<evidence type="ECO:0000259" key="7">
    <source>
        <dbReference type="Pfam" id="PF01979"/>
    </source>
</evidence>
<proteinExistence type="inferred from homology"/>
<dbReference type="PANTHER" id="PTHR11113">
    <property type="entry name" value="N-ACETYLGLUCOSAMINE-6-PHOSPHATE DEACETYLASE"/>
    <property type="match status" value="1"/>
</dbReference>
<reference evidence="8" key="1">
    <citation type="submission" date="2020-02" db="EMBL/GenBank/DDBJ databases">
        <authorList>
            <person name="Meier V. D."/>
        </authorList>
    </citation>
    <scope>NUCLEOTIDE SEQUENCE</scope>
    <source>
        <strain evidence="8">AVDCRST_MAG64</strain>
    </source>
</reference>
<dbReference type="Pfam" id="PF01979">
    <property type="entry name" value="Amidohydro_1"/>
    <property type="match status" value="1"/>
</dbReference>
<evidence type="ECO:0000256" key="6">
    <source>
        <dbReference type="PIRSR" id="PIRSR038994-3"/>
    </source>
</evidence>
<feature type="non-terminal residue" evidence="8">
    <location>
        <position position="409"/>
    </location>
</feature>
<sequence>MQAERPEGLEFRVSGARVVLPDRLIDGGAVHVRDGRIAAVGPADSLPAWPGPTIDAAGHYLAPGFVDLHVHGGAGADFMDATPAAFETAIAAHLRHGTTSIVPTNTVGQHERILAFLDLARRFKAQGPRPQRGLGRVVGCHLYGPYFAEEKIGCHPRDARPPTEAEYRQYLAYADCMLVATCAPELPGSAGFYRAAREVGVRLNAGHSNATWAEMQAAFDLGVRHVDHFFCAMSNYVSTRSRVGTPMQGGIMEFVLASDVVTTELIADGRHLSPELLRFTLKMLGAGRVALVTDCSRALDMPPGEYLFGPSDGGGEAFYNDGSVGLAADGTSLASSVRGMDFMVGHMVRAAGVDVPTAMRMASLTPATVLGLEQEIGSLEVGKRADLVLLDEALAVRRVWVDGQEAAVA</sequence>
<dbReference type="SUPFAM" id="SSF51338">
    <property type="entry name" value="Composite domain of metallo-dependent hydrolases"/>
    <property type="match status" value="1"/>
</dbReference>
<evidence type="ECO:0000313" key="8">
    <source>
        <dbReference type="EMBL" id="CAA9444002.1"/>
    </source>
</evidence>
<keyword evidence="4" id="KW-0119">Carbohydrate metabolism</keyword>
<feature type="active site" description="Proton donor/acceptor" evidence="5">
    <location>
        <position position="294"/>
    </location>
</feature>
<keyword evidence="3 8" id="KW-0378">Hydrolase</keyword>
<protein>
    <submittedName>
        <fullName evidence="8">N-acetylglucosamine-6-phosphate deacetylase</fullName>
        <ecNumber evidence="8">3.5.1.25</ecNumber>
    </submittedName>
</protein>
<evidence type="ECO:0000256" key="1">
    <source>
        <dbReference type="ARBA" id="ARBA00010716"/>
    </source>
</evidence>
<comment type="cofactor">
    <cofactor evidence="6">
        <name>a divalent metal cation</name>
        <dbReference type="ChEBI" id="CHEBI:60240"/>
    </cofactor>
    <text evidence="6">Binds 1 divalent metal cation per subunit.</text>
</comment>
<dbReference type="PIRSF" id="PIRSF038994">
    <property type="entry name" value="NagA"/>
    <property type="match status" value="1"/>
</dbReference>
<feature type="domain" description="Amidohydrolase-related" evidence="7">
    <location>
        <begin position="60"/>
        <end position="404"/>
    </location>
</feature>
<feature type="binding site" evidence="6">
    <location>
        <position position="228"/>
    </location>
    <ligand>
        <name>Zn(2+)</name>
        <dbReference type="ChEBI" id="CHEBI:29105"/>
    </ligand>
</feature>
<gene>
    <name evidence="8" type="ORF">AVDCRST_MAG64-4388</name>
</gene>
<dbReference type="InterPro" id="IPR006680">
    <property type="entry name" value="Amidohydro-rel"/>
</dbReference>
<keyword evidence="2 6" id="KW-0479">Metal-binding</keyword>
<dbReference type="EMBL" id="CADCUQ010001027">
    <property type="protein sequence ID" value="CAA9444002.1"/>
    <property type="molecule type" value="Genomic_DNA"/>
</dbReference>
<organism evidence="8">
    <name type="scientific">uncultured Phycisphaerae bacterium</name>
    <dbReference type="NCBI Taxonomy" id="904963"/>
    <lineage>
        <taxon>Bacteria</taxon>
        <taxon>Pseudomonadati</taxon>
        <taxon>Planctomycetota</taxon>
        <taxon>Phycisphaerae</taxon>
        <taxon>environmental samples</taxon>
    </lineage>
</organism>
<dbReference type="PANTHER" id="PTHR11113:SF14">
    <property type="entry name" value="N-ACETYLGLUCOSAMINE-6-PHOSPHATE DEACETYLASE"/>
    <property type="match status" value="1"/>
</dbReference>
<dbReference type="GO" id="GO:0046872">
    <property type="term" value="F:metal ion binding"/>
    <property type="evidence" value="ECO:0007669"/>
    <property type="project" value="UniProtKB-KW"/>
</dbReference>
<dbReference type="GO" id="GO:0006046">
    <property type="term" value="P:N-acetylglucosamine catabolic process"/>
    <property type="evidence" value="ECO:0007669"/>
    <property type="project" value="TreeGrafter"/>
</dbReference>
<dbReference type="GO" id="GO:0008448">
    <property type="term" value="F:N-acetylglucosamine-6-phosphate deacetylase activity"/>
    <property type="evidence" value="ECO:0007669"/>
    <property type="project" value="UniProtKB-EC"/>
</dbReference>
<dbReference type="AlphaFoldDB" id="A0A6J4QGV8"/>
<dbReference type="CDD" id="cd00854">
    <property type="entry name" value="NagA"/>
    <property type="match status" value="1"/>
</dbReference>
<evidence type="ECO:0000256" key="2">
    <source>
        <dbReference type="ARBA" id="ARBA00022723"/>
    </source>
</evidence>
<feature type="binding site" evidence="6">
    <location>
        <position position="207"/>
    </location>
    <ligand>
        <name>Zn(2+)</name>
        <dbReference type="ChEBI" id="CHEBI:29105"/>
    </ligand>
</feature>
<evidence type="ECO:0000256" key="3">
    <source>
        <dbReference type="ARBA" id="ARBA00022801"/>
    </source>
</evidence>
<dbReference type="Gene3D" id="3.20.20.140">
    <property type="entry name" value="Metal-dependent hydrolases"/>
    <property type="match status" value="1"/>
</dbReference>
<evidence type="ECO:0000256" key="5">
    <source>
        <dbReference type="PIRSR" id="PIRSR038994-1"/>
    </source>
</evidence>
<dbReference type="EC" id="3.5.1.25" evidence="8"/>
<evidence type="ECO:0000256" key="4">
    <source>
        <dbReference type="ARBA" id="ARBA00023277"/>
    </source>
</evidence>
<dbReference type="InterPro" id="IPR032466">
    <property type="entry name" value="Metal_Hydrolase"/>
</dbReference>
<comment type="similarity">
    <text evidence="1">Belongs to the metallo-dependent hydrolases superfamily. NagA family.</text>
</comment>
<dbReference type="SUPFAM" id="SSF51556">
    <property type="entry name" value="Metallo-dependent hydrolases"/>
    <property type="match status" value="1"/>
</dbReference>
<name>A0A6J4QGV8_9BACT</name>
<accession>A0A6J4QGV8</accession>
<dbReference type="InterPro" id="IPR011059">
    <property type="entry name" value="Metal-dep_hydrolase_composite"/>
</dbReference>